<organism evidence="2 3">
    <name type="scientific">Salipiger abyssi</name>
    <dbReference type="NCBI Taxonomy" id="1250539"/>
    <lineage>
        <taxon>Bacteria</taxon>
        <taxon>Pseudomonadati</taxon>
        <taxon>Pseudomonadota</taxon>
        <taxon>Alphaproteobacteria</taxon>
        <taxon>Rhodobacterales</taxon>
        <taxon>Roseobacteraceae</taxon>
        <taxon>Salipiger</taxon>
    </lineage>
</organism>
<dbReference type="Proteomes" id="UP000187059">
    <property type="component" value="Chromosome"/>
</dbReference>
<dbReference type="AlphaFoldDB" id="A0A1P8UWS0"/>
<dbReference type="KEGG" id="paby:Ga0080574_TMP3515"/>
<keyword evidence="3" id="KW-1185">Reference proteome</keyword>
<evidence type="ECO:0000313" key="2">
    <source>
        <dbReference type="EMBL" id="APZ53849.1"/>
    </source>
</evidence>
<feature type="transmembrane region" description="Helical" evidence="1">
    <location>
        <begin position="12"/>
        <end position="29"/>
    </location>
</feature>
<keyword evidence="1" id="KW-1133">Transmembrane helix</keyword>
<reference evidence="2 3" key="1">
    <citation type="submission" date="2016-04" db="EMBL/GenBank/DDBJ databases">
        <title>Deep-sea bacteria in the southern Pacific.</title>
        <authorList>
            <person name="Tang K."/>
        </authorList>
    </citation>
    <scope>NUCLEOTIDE SEQUENCE [LARGE SCALE GENOMIC DNA]</scope>
    <source>
        <strain evidence="2 3">JLT2014</strain>
    </source>
</reference>
<dbReference type="RefSeq" id="WP_076702797.1">
    <property type="nucleotide sequence ID" value="NZ_CP015093.1"/>
</dbReference>
<keyword evidence="1" id="KW-0472">Membrane</keyword>
<name>A0A1P8UWS0_9RHOB</name>
<proteinExistence type="predicted"/>
<dbReference type="EMBL" id="CP015093">
    <property type="protein sequence ID" value="APZ53849.1"/>
    <property type="molecule type" value="Genomic_DNA"/>
</dbReference>
<keyword evidence="1" id="KW-0812">Transmembrane</keyword>
<dbReference type="OrthoDB" id="7875256at2"/>
<gene>
    <name evidence="2" type="ORF">Ga0080574_TMP3515</name>
</gene>
<protein>
    <recommendedName>
        <fullName evidence="4">Histidinol phosphate aminotransferase</fullName>
    </recommendedName>
</protein>
<sequence>MDDRTRQPAPDFTTPALVFLFINMLWIFGVLWVQWGLDAVLLAGLVVNHLITRLERRLTRRG</sequence>
<dbReference type="STRING" id="1250539.Ga0080574_TMP3515"/>
<evidence type="ECO:0000313" key="3">
    <source>
        <dbReference type="Proteomes" id="UP000187059"/>
    </source>
</evidence>
<evidence type="ECO:0000256" key="1">
    <source>
        <dbReference type="SAM" id="Phobius"/>
    </source>
</evidence>
<evidence type="ECO:0008006" key="4">
    <source>
        <dbReference type="Google" id="ProtNLM"/>
    </source>
</evidence>
<accession>A0A1P8UWS0</accession>